<dbReference type="FunFam" id="3.40.50.300:FF:000948">
    <property type="entry name" value="Thymidine kinase"/>
    <property type="match status" value="1"/>
</dbReference>
<dbReference type="OrthoDB" id="9781579at2"/>
<comment type="subunit">
    <text evidence="11">Homotetramer.</text>
</comment>
<comment type="similarity">
    <text evidence="1 11 15">Belongs to the thymidine kinase family.</text>
</comment>
<evidence type="ECO:0000256" key="12">
    <source>
        <dbReference type="PIRSR" id="PIRSR035805-1"/>
    </source>
</evidence>
<accession>A0A2W1MWD3</accession>
<feature type="binding site" evidence="11">
    <location>
        <begin position="31"/>
        <end position="38"/>
    </location>
    <ligand>
        <name>ATP</name>
        <dbReference type="ChEBI" id="CHEBI:30616"/>
    </ligand>
</feature>
<keyword evidence="11" id="KW-0963">Cytoplasm</keyword>
<dbReference type="PROSITE" id="PS00603">
    <property type="entry name" value="TK_CELLULAR_TYPE"/>
    <property type="match status" value="1"/>
</dbReference>
<dbReference type="SUPFAM" id="SSF57716">
    <property type="entry name" value="Glucocorticoid receptor-like (DNA-binding domain)"/>
    <property type="match status" value="1"/>
</dbReference>
<evidence type="ECO:0000256" key="4">
    <source>
        <dbReference type="ARBA" id="ARBA00022679"/>
    </source>
</evidence>
<evidence type="ECO:0000256" key="3">
    <source>
        <dbReference type="ARBA" id="ARBA00022634"/>
    </source>
</evidence>
<feature type="active site" description="Proton acceptor" evidence="11 12">
    <location>
        <position position="104"/>
    </location>
</feature>
<evidence type="ECO:0000256" key="1">
    <source>
        <dbReference type="ARBA" id="ARBA00007587"/>
    </source>
</evidence>
<evidence type="ECO:0000256" key="11">
    <source>
        <dbReference type="HAMAP-Rule" id="MF_00124"/>
    </source>
</evidence>
<evidence type="ECO:0000256" key="5">
    <source>
        <dbReference type="ARBA" id="ARBA00022723"/>
    </source>
</evidence>
<dbReference type="GO" id="GO:0005524">
    <property type="term" value="F:ATP binding"/>
    <property type="evidence" value="ECO:0007669"/>
    <property type="project" value="UniProtKB-UniRule"/>
</dbReference>
<evidence type="ECO:0000256" key="15">
    <source>
        <dbReference type="RuleBase" id="RU004165"/>
    </source>
</evidence>
<feature type="binding site" evidence="13">
    <location>
        <position position="188"/>
    </location>
    <ligand>
        <name>substrate</name>
    </ligand>
</feature>
<dbReference type="RefSeq" id="WP_111064660.1">
    <property type="nucleotide sequence ID" value="NZ_JBHUCU010000004.1"/>
</dbReference>
<dbReference type="PANTHER" id="PTHR11441">
    <property type="entry name" value="THYMIDINE KINASE"/>
    <property type="match status" value="1"/>
</dbReference>
<dbReference type="Gene3D" id="3.40.50.300">
    <property type="entry name" value="P-loop containing nucleotide triphosphate hydrolases"/>
    <property type="match status" value="1"/>
</dbReference>
<dbReference type="GO" id="GO:0005829">
    <property type="term" value="C:cytosol"/>
    <property type="evidence" value="ECO:0007669"/>
    <property type="project" value="TreeGrafter"/>
</dbReference>
<dbReference type="PIRSF" id="PIRSF035805">
    <property type="entry name" value="TK_cell"/>
    <property type="match status" value="1"/>
</dbReference>
<evidence type="ECO:0000256" key="7">
    <source>
        <dbReference type="ARBA" id="ARBA00022777"/>
    </source>
</evidence>
<keyword evidence="6 11" id="KW-0547">Nucleotide-binding</keyword>
<evidence type="ECO:0000256" key="9">
    <source>
        <dbReference type="ARBA" id="ARBA00022840"/>
    </source>
</evidence>
<evidence type="ECO:0000256" key="10">
    <source>
        <dbReference type="ARBA" id="ARBA00048254"/>
    </source>
</evidence>
<dbReference type="InterPro" id="IPR001267">
    <property type="entry name" value="Thymidine_kinase"/>
</dbReference>
<keyword evidence="17" id="KW-1185">Reference proteome</keyword>
<dbReference type="AlphaFoldDB" id="A0A2W1MWD3"/>
<feature type="binding site" evidence="11">
    <location>
        <position position="160"/>
    </location>
    <ligand>
        <name>Zn(2+)</name>
        <dbReference type="ChEBI" id="CHEBI:29105"/>
    </ligand>
</feature>
<name>A0A2W1MWD3_9FLAO</name>
<protein>
    <recommendedName>
        <fullName evidence="2 11">Thymidine kinase</fullName>
        <ecNumber evidence="2 11">2.7.1.21</ecNumber>
    </recommendedName>
</protein>
<evidence type="ECO:0000256" key="13">
    <source>
        <dbReference type="PIRSR" id="PIRSR035805-2"/>
    </source>
</evidence>
<comment type="caution">
    <text evidence="16">The sequence shown here is derived from an EMBL/GenBank/DDBJ whole genome shotgun (WGS) entry which is preliminary data.</text>
</comment>
<dbReference type="EC" id="2.7.1.21" evidence="2 11"/>
<dbReference type="GO" id="GO:0008270">
    <property type="term" value="F:zinc ion binding"/>
    <property type="evidence" value="ECO:0007669"/>
    <property type="project" value="UniProtKB-UniRule"/>
</dbReference>
<dbReference type="Pfam" id="PF00265">
    <property type="entry name" value="TK"/>
    <property type="match status" value="1"/>
</dbReference>
<dbReference type="InterPro" id="IPR027417">
    <property type="entry name" value="P-loop_NTPase"/>
</dbReference>
<dbReference type="GO" id="GO:0046104">
    <property type="term" value="P:thymidine metabolic process"/>
    <property type="evidence" value="ECO:0007669"/>
    <property type="project" value="TreeGrafter"/>
</dbReference>
<keyword evidence="5 11" id="KW-0479">Metal-binding</keyword>
<feature type="binding site" evidence="11">
    <location>
        <begin position="103"/>
        <end position="106"/>
    </location>
    <ligand>
        <name>ATP</name>
        <dbReference type="ChEBI" id="CHEBI:30616"/>
    </ligand>
</feature>
<dbReference type="HAMAP" id="MF_00124">
    <property type="entry name" value="Thymidine_kinase"/>
    <property type="match status" value="1"/>
</dbReference>
<dbReference type="GO" id="GO:0004797">
    <property type="term" value="F:thymidine kinase activity"/>
    <property type="evidence" value="ECO:0007669"/>
    <property type="project" value="UniProtKB-UniRule"/>
</dbReference>
<dbReference type="NCBIfam" id="NF003296">
    <property type="entry name" value="PRK04296.1-1"/>
    <property type="match status" value="1"/>
</dbReference>
<reference evidence="16 17" key="1">
    <citation type="submission" date="2018-06" db="EMBL/GenBank/DDBJ databases">
        <title>The draft genome sequence of Crocinitomix sp. SM1701.</title>
        <authorList>
            <person name="Zhang X."/>
        </authorList>
    </citation>
    <scope>NUCLEOTIDE SEQUENCE [LARGE SCALE GENOMIC DNA]</scope>
    <source>
        <strain evidence="16 17">SM1701</strain>
    </source>
</reference>
<evidence type="ECO:0000256" key="2">
    <source>
        <dbReference type="ARBA" id="ARBA00012118"/>
    </source>
</evidence>
<keyword evidence="8 11" id="KW-0862">Zinc</keyword>
<keyword evidence="9 11" id="KW-0067">ATP-binding</keyword>
<dbReference type="PANTHER" id="PTHR11441:SF0">
    <property type="entry name" value="THYMIDINE KINASE, CYTOSOLIC"/>
    <property type="match status" value="1"/>
</dbReference>
<evidence type="ECO:0000313" key="17">
    <source>
        <dbReference type="Proteomes" id="UP000249248"/>
    </source>
</evidence>
<evidence type="ECO:0000256" key="6">
    <source>
        <dbReference type="ARBA" id="ARBA00022741"/>
    </source>
</evidence>
<dbReference type="GO" id="GO:0071897">
    <property type="term" value="P:DNA biosynthetic process"/>
    <property type="evidence" value="ECO:0007669"/>
    <property type="project" value="UniProtKB-KW"/>
</dbReference>
<organism evidence="16 17">
    <name type="scientific">Putridiphycobacter roseus</name>
    <dbReference type="NCBI Taxonomy" id="2219161"/>
    <lineage>
        <taxon>Bacteria</taxon>
        <taxon>Pseudomonadati</taxon>
        <taxon>Bacteroidota</taxon>
        <taxon>Flavobacteriia</taxon>
        <taxon>Flavobacteriales</taxon>
        <taxon>Crocinitomicaceae</taxon>
        <taxon>Putridiphycobacter</taxon>
    </lineage>
</organism>
<feature type="binding site" evidence="11">
    <location>
        <position position="163"/>
    </location>
    <ligand>
        <name>Zn(2+)</name>
        <dbReference type="ChEBI" id="CHEBI:29105"/>
    </ligand>
</feature>
<dbReference type="Proteomes" id="UP000249248">
    <property type="component" value="Unassembled WGS sequence"/>
</dbReference>
<comment type="catalytic activity">
    <reaction evidence="10 11 14">
        <text>thymidine + ATP = dTMP + ADP + H(+)</text>
        <dbReference type="Rhea" id="RHEA:19129"/>
        <dbReference type="ChEBI" id="CHEBI:15378"/>
        <dbReference type="ChEBI" id="CHEBI:17748"/>
        <dbReference type="ChEBI" id="CHEBI:30616"/>
        <dbReference type="ChEBI" id="CHEBI:63528"/>
        <dbReference type="ChEBI" id="CHEBI:456216"/>
        <dbReference type="EC" id="2.7.1.21"/>
    </reaction>
</comment>
<dbReference type="Gene3D" id="3.30.60.20">
    <property type="match status" value="1"/>
</dbReference>
<feature type="binding site" evidence="11">
    <location>
        <position position="192"/>
    </location>
    <ligand>
        <name>Zn(2+)</name>
        <dbReference type="ChEBI" id="CHEBI:29105"/>
    </ligand>
</feature>
<dbReference type="SUPFAM" id="SSF52540">
    <property type="entry name" value="P-loop containing nucleoside triphosphate hydrolases"/>
    <property type="match status" value="1"/>
</dbReference>
<evidence type="ECO:0000256" key="8">
    <source>
        <dbReference type="ARBA" id="ARBA00022833"/>
    </source>
</evidence>
<gene>
    <name evidence="11" type="primary">tdk</name>
    <name evidence="16" type="ORF">DNU06_16750</name>
</gene>
<dbReference type="InterPro" id="IPR020633">
    <property type="entry name" value="Thymidine_kinase_CS"/>
</dbReference>
<comment type="subcellular location">
    <subcellularLocation>
        <location evidence="11">Cytoplasm</location>
    </subcellularLocation>
</comment>
<sequence length="202" mass="22620">MEISHKRDVKTALKGQFTTIEENAKLRVICGPMFSGKTTKLINIIHTYAAQDRRIQVFKPQLDHRYATKEIVSHDNKSIAAIGITNAEELYAFADKTDVFAIDEAQFFGDEIVNVCQSLTRKNKIVIISGLDFDFKARPFGSMPALLSLADEIIKLNAVCNFCAGHASFSHRTTTEVETLVLGEKDKYVPLCRSCYLEVLKA</sequence>
<keyword evidence="7 11" id="KW-0418">Kinase</keyword>
<proteinExistence type="inferred from homology"/>
<dbReference type="EMBL" id="QKSB01000019">
    <property type="protein sequence ID" value="PZE15694.1"/>
    <property type="molecule type" value="Genomic_DNA"/>
</dbReference>
<evidence type="ECO:0000256" key="14">
    <source>
        <dbReference type="RuleBase" id="RU000544"/>
    </source>
</evidence>
<evidence type="ECO:0000313" key="16">
    <source>
        <dbReference type="EMBL" id="PZE15694.1"/>
    </source>
</evidence>
<keyword evidence="3 11" id="KW-0237">DNA synthesis</keyword>
<feature type="binding site" evidence="11">
    <location>
        <position position="195"/>
    </location>
    <ligand>
        <name>Zn(2+)</name>
        <dbReference type="ChEBI" id="CHEBI:29105"/>
    </ligand>
</feature>
<keyword evidence="4 11" id="KW-0808">Transferase</keyword>